<dbReference type="Gene3D" id="1.10.3210.10">
    <property type="entry name" value="Hypothetical protein af1432"/>
    <property type="match status" value="1"/>
</dbReference>
<dbReference type="Pfam" id="PF01966">
    <property type="entry name" value="HD"/>
    <property type="match status" value="1"/>
</dbReference>
<gene>
    <name evidence="2" type="ORF">T23_11270</name>
</gene>
<name>A0ABN6ZBH2_9FIRM</name>
<feature type="domain" description="HD" evidence="1">
    <location>
        <begin position="51"/>
        <end position="152"/>
    </location>
</feature>
<dbReference type="Proteomes" id="UP001432099">
    <property type="component" value="Chromosome"/>
</dbReference>
<dbReference type="CDD" id="cd00077">
    <property type="entry name" value="HDc"/>
    <property type="match status" value="1"/>
</dbReference>
<dbReference type="InterPro" id="IPR003607">
    <property type="entry name" value="HD/PDEase_dom"/>
</dbReference>
<evidence type="ECO:0000313" key="2">
    <source>
        <dbReference type="EMBL" id="BEH91025.1"/>
    </source>
</evidence>
<organism evidence="2 3">
    <name type="scientific">Turicibacter faecis</name>
    <dbReference type="NCBI Taxonomy" id="2963365"/>
    <lineage>
        <taxon>Bacteria</taxon>
        <taxon>Bacillati</taxon>
        <taxon>Bacillota</taxon>
        <taxon>Erysipelotrichia</taxon>
        <taxon>Erysipelotrichales</taxon>
        <taxon>Turicibacteraceae</taxon>
        <taxon>Turicibacter</taxon>
    </lineage>
</organism>
<accession>A0ABN6ZBH2</accession>
<sequence>MSIKQTILGRLHQVNREGIYELIHFLTQESDYFTAPASVKGHGNYPHGLSIHCHNVVELLLQKNEMFHLGLSRETIYLAGYLHDLCKVNVFHPTLKLKTNQKGERECYFTYEYIDELPLGHGEKSVMIAQQYIRLTIEEIMLIRWHAGPHTICDNTYRYDQVLKLYPSVKAIYTADEEAATFLEKVKDAPTFQISVFYNWKKNGVLPKV</sequence>
<protein>
    <recommendedName>
        <fullName evidence="1">HD domain-containing protein</fullName>
    </recommendedName>
</protein>
<evidence type="ECO:0000259" key="1">
    <source>
        <dbReference type="Pfam" id="PF01966"/>
    </source>
</evidence>
<keyword evidence="3" id="KW-1185">Reference proteome</keyword>
<reference evidence="2" key="1">
    <citation type="journal article" date="2024" name="Int. J. Syst. Evol. Microbiol.">
        <title>Turicibacter faecis sp. nov., isolated from faeces of heart failure mouse model.</title>
        <authorList>
            <person name="Imamura Y."/>
            <person name="Motooka D."/>
            <person name="Nakajima Y."/>
            <person name="Ito S."/>
            <person name="Kitakaze M."/>
            <person name="Iida T."/>
            <person name="Nakamura S."/>
        </authorList>
    </citation>
    <scope>NUCLEOTIDE SEQUENCE</scope>
    <source>
        <strain evidence="2">TC023</strain>
    </source>
</reference>
<dbReference type="InterPro" id="IPR006674">
    <property type="entry name" value="HD_domain"/>
</dbReference>
<proteinExistence type="predicted"/>
<evidence type="ECO:0000313" key="3">
    <source>
        <dbReference type="Proteomes" id="UP001432099"/>
    </source>
</evidence>
<dbReference type="SUPFAM" id="SSF109604">
    <property type="entry name" value="HD-domain/PDEase-like"/>
    <property type="match status" value="1"/>
</dbReference>
<dbReference type="RefSeq" id="WP_338617172.1">
    <property type="nucleotide sequence ID" value="NZ_AP028127.1"/>
</dbReference>
<dbReference type="EMBL" id="AP028127">
    <property type="protein sequence ID" value="BEH91025.1"/>
    <property type="molecule type" value="Genomic_DNA"/>
</dbReference>